<accession>A0A0N0U6Y9</accession>
<protein>
    <submittedName>
        <fullName evidence="1">Uncharacterized protein</fullName>
    </submittedName>
</protein>
<gene>
    <name evidence="1" type="ORF">WN51_08633</name>
</gene>
<dbReference type="Proteomes" id="UP000053105">
    <property type="component" value="Unassembled WGS sequence"/>
</dbReference>
<proteinExistence type="predicted"/>
<sequence>MQSQTKAQVPHSFVIEIWASLRFGLVKFNEFKFKIPQRRGLGFLKYGFRTLDLDKPQVAARLASMSYRSSTLSSRVCGTPLGWVTASIVVGWFSYNKRLRYKESLPSAPLMSQATMVNWETTSSKTIKVDQIVNAPEICFLKSITAL</sequence>
<dbReference type="AlphaFoldDB" id="A0A0N0U6Y9"/>
<dbReference type="EMBL" id="KQ435719">
    <property type="protein sequence ID" value="KOX78874.1"/>
    <property type="molecule type" value="Genomic_DNA"/>
</dbReference>
<reference evidence="1 2" key="1">
    <citation type="submission" date="2015-07" db="EMBL/GenBank/DDBJ databases">
        <title>The genome of Melipona quadrifasciata.</title>
        <authorList>
            <person name="Pan H."/>
            <person name="Kapheim K."/>
        </authorList>
    </citation>
    <scope>NUCLEOTIDE SEQUENCE [LARGE SCALE GENOMIC DNA]</scope>
    <source>
        <strain evidence="1">0111107301</strain>
        <tissue evidence="1">Whole body</tissue>
    </source>
</reference>
<evidence type="ECO:0000313" key="2">
    <source>
        <dbReference type="Proteomes" id="UP000053105"/>
    </source>
</evidence>
<organism evidence="1 2">
    <name type="scientific">Melipona quadrifasciata</name>
    <dbReference type="NCBI Taxonomy" id="166423"/>
    <lineage>
        <taxon>Eukaryota</taxon>
        <taxon>Metazoa</taxon>
        <taxon>Ecdysozoa</taxon>
        <taxon>Arthropoda</taxon>
        <taxon>Hexapoda</taxon>
        <taxon>Insecta</taxon>
        <taxon>Pterygota</taxon>
        <taxon>Neoptera</taxon>
        <taxon>Endopterygota</taxon>
        <taxon>Hymenoptera</taxon>
        <taxon>Apocrita</taxon>
        <taxon>Aculeata</taxon>
        <taxon>Apoidea</taxon>
        <taxon>Anthophila</taxon>
        <taxon>Apidae</taxon>
        <taxon>Melipona</taxon>
    </lineage>
</organism>
<keyword evidence="2" id="KW-1185">Reference proteome</keyword>
<name>A0A0N0U6Y9_9HYME</name>
<evidence type="ECO:0000313" key="1">
    <source>
        <dbReference type="EMBL" id="KOX78874.1"/>
    </source>
</evidence>